<reference evidence="4" key="1">
    <citation type="submission" date="2020-09" db="EMBL/GenBank/DDBJ databases">
        <title>Genome-Enabled Discovery of Anthraquinone Biosynthesis in Senna tora.</title>
        <authorList>
            <person name="Kang S.-H."/>
            <person name="Pandey R.P."/>
            <person name="Lee C.-M."/>
            <person name="Sim J.-S."/>
            <person name="Jeong J.-T."/>
            <person name="Choi B.-S."/>
            <person name="Jung M."/>
            <person name="Ginzburg D."/>
            <person name="Zhao K."/>
            <person name="Won S.Y."/>
            <person name="Oh T.-J."/>
            <person name="Yu Y."/>
            <person name="Kim N.-H."/>
            <person name="Lee O.R."/>
            <person name="Lee T.-H."/>
            <person name="Bashyal P."/>
            <person name="Kim T.-S."/>
            <person name="Lee W.-H."/>
            <person name="Kawkins C."/>
            <person name="Kim C.-K."/>
            <person name="Kim J.S."/>
            <person name="Ahn B.O."/>
            <person name="Rhee S.Y."/>
            <person name="Sohng J.K."/>
        </authorList>
    </citation>
    <scope>NUCLEOTIDE SEQUENCE</scope>
    <source>
        <tissue evidence="4">Leaf</tissue>
    </source>
</reference>
<dbReference type="GO" id="GO:0008422">
    <property type="term" value="F:beta-glucosidase activity"/>
    <property type="evidence" value="ECO:0007669"/>
    <property type="project" value="TreeGrafter"/>
</dbReference>
<dbReference type="Gene3D" id="3.20.20.80">
    <property type="entry name" value="Glycosidases"/>
    <property type="match status" value="3"/>
</dbReference>
<dbReference type="Proteomes" id="UP000634136">
    <property type="component" value="Unassembled WGS sequence"/>
</dbReference>
<evidence type="ECO:0000256" key="3">
    <source>
        <dbReference type="SAM" id="SignalP"/>
    </source>
</evidence>
<dbReference type="Pfam" id="PF00232">
    <property type="entry name" value="Glyco_hydro_1"/>
    <property type="match status" value="3"/>
</dbReference>
<comment type="similarity">
    <text evidence="1 2">Belongs to the glycosyl hydrolase 1 family.</text>
</comment>
<accession>A0A834WWT6</accession>
<feature type="signal peptide" evidence="3">
    <location>
        <begin position="1"/>
        <end position="21"/>
    </location>
</feature>
<proteinExistence type="inferred from homology"/>
<dbReference type="PRINTS" id="PR00131">
    <property type="entry name" value="GLHYDRLASE1"/>
</dbReference>
<keyword evidence="3" id="KW-0732">Signal</keyword>
<comment type="caution">
    <text evidence="4">The sequence shown here is derived from an EMBL/GenBank/DDBJ whole genome shotgun (WGS) entry which is preliminary data.</text>
</comment>
<dbReference type="SUPFAM" id="SSF51445">
    <property type="entry name" value="(Trans)glycosidases"/>
    <property type="match status" value="1"/>
</dbReference>
<dbReference type="PANTHER" id="PTHR10353">
    <property type="entry name" value="GLYCOSYL HYDROLASE"/>
    <property type="match status" value="1"/>
</dbReference>
<dbReference type="OrthoDB" id="65569at2759"/>
<evidence type="ECO:0000313" key="4">
    <source>
        <dbReference type="EMBL" id="KAF7833961.1"/>
    </source>
</evidence>
<name>A0A834WWT6_9FABA</name>
<protein>
    <submittedName>
        <fullName evidence="4">Beta-glucosidase 12 isoform X2</fullName>
    </submittedName>
</protein>
<dbReference type="InterPro" id="IPR001360">
    <property type="entry name" value="Glyco_hydro_1"/>
</dbReference>
<evidence type="ECO:0000256" key="2">
    <source>
        <dbReference type="RuleBase" id="RU003690"/>
    </source>
</evidence>
<dbReference type="GO" id="GO:0005975">
    <property type="term" value="P:carbohydrate metabolic process"/>
    <property type="evidence" value="ECO:0007669"/>
    <property type="project" value="InterPro"/>
</dbReference>
<gene>
    <name evidence="4" type="ORF">G2W53_008820</name>
</gene>
<keyword evidence="5" id="KW-1185">Reference proteome</keyword>
<dbReference type="AlphaFoldDB" id="A0A834WWT6"/>
<evidence type="ECO:0000313" key="5">
    <source>
        <dbReference type="Proteomes" id="UP000634136"/>
    </source>
</evidence>
<dbReference type="InterPro" id="IPR017853">
    <property type="entry name" value="GH"/>
</dbReference>
<dbReference type="PANTHER" id="PTHR10353:SF154">
    <property type="entry name" value="BETA-GLUCOSIDASE 9-RELATED"/>
    <property type="match status" value="1"/>
</dbReference>
<dbReference type="EMBL" id="JAAIUW010000004">
    <property type="protein sequence ID" value="KAF7833961.1"/>
    <property type="molecule type" value="Genomic_DNA"/>
</dbReference>
<evidence type="ECO:0000256" key="1">
    <source>
        <dbReference type="ARBA" id="ARBA00010838"/>
    </source>
</evidence>
<feature type="chain" id="PRO_5032581946" evidence="3">
    <location>
        <begin position="22"/>
        <end position="581"/>
    </location>
</feature>
<organism evidence="4 5">
    <name type="scientific">Senna tora</name>
    <dbReference type="NCBI Taxonomy" id="362788"/>
    <lineage>
        <taxon>Eukaryota</taxon>
        <taxon>Viridiplantae</taxon>
        <taxon>Streptophyta</taxon>
        <taxon>Embryophyta</taxon>
        <taxon>Tracheophyta</taxon>
        <taxon>Spermatophyta</taxon>
        <taxon>Magnoliopsida</taxon>
        <taxon>eudicotyledons</taxon>
        <taxon>Gunneridae</taxon>
        <taxon>Pentapetalae</taxon>
        <taxon>rosids</taxon>
        <taxon>fabids</taxon>
        <taxon>Fabales</taxon>
        <taxon>Fabaceae</taxon>
        <taxon>Caesalpinioideae</taxon>
        <taxon>Cassia clade</taxon>
        <taxon>Senna</taxon>
    </lineage>
</organism>
<sequence>MTIIWRSILGIGFLLQLQVQCVELDLGSINEELNIRKSDFPSDFVFGASTSAIEGAANEGGKGPSIWDYFLQKNPDSTPDHSINNPSIEHYKRYKEDVKLIKDLGVDWYRFSIPWTRILPKGSLSGGVNQEGIDHYNNLINELIKNDRVKHWTTINEPFTVAVYGLDLGEAAPGRCSIGPYKCEEGNSSTEPYIVTHNFILAHASVVKLYRDKFQGKQGGEIGMCNIGIFSEPYSDSQEDKAAARRIMDFGLGWIMEPLVFGDYPKIMRELAKERLPYFTQQEKNLIKGSFDFIGINYYSASYAKSVPPNPNEPPHFITDVLAVQPRIPELDTQNVKLEEILFDSHRIHYILQHLYRINNAIKNGAKVKGYMYWAAFDGFEFQNGYLQRFGFYYIDYNNNLTLLEDVDYILVTVVTKGTGRGNIYPPMDQIDPMGDCIMGRKNVVANGRWQENREAVPVPISIGIDDVSDLNVFLSYVKRAFNPASDWATRSPIIKPEFGIEARVEDNFRAPISPNQKSSVSISGFCDSEAPKLFGEANRIPIDQVQLPFYSRGAPEEISVDSVNHVARSSRKNKGLHIVG</sequence>